<keyword evidence="4" id="KW-1185">Reference proteome</keyword>
<comment type="similarity">
    <text evidence="1">Belongs to the AHA1 family.</text>
</comment>
<gene>
    <name evidence="3" type="ORF">RS81_02813</name>
</gene>
<accession>A0A0M2GXV0</accession>
<evidence type="ECO:0000259" key="2">
    <source>
        <dbReference type="Pfam" id="PF08327"/>
    </source>
</evidence>
<dbReference type="AlphaFoldDB" id="A0A0M2GXV0"/>
<dbReference type="Gene3D" id="3.30.530.20">
    <property type="match status" value="2"/>
</dbReference>
<evidence type="ECO:0000313" key="3">
    <source>
        <dbReference type="EMBL" id="KJL38539.1"/>
    </source>
</evidence>
<name>A0A0M2GXV0_9MICO</name>
<dbReference type="InterPro" id="IPR023393">
    <property type="entry name" value="START-like_dom_sf"/>
</dbReference>
<feature type="domain" description="Activator of Hsp90 ATPase homologue 1/2-like C-terminal" evidence="2">
    <location>
        <begin position="190"/>
        <end position="320"/>
    </location>
</feature>
<dbReference type="EMBL" id="JYIZ01000055">
    <property type="protein sequence ID" value="KJL38539.1"/>
    <property type="molecule type" value="Genomic_DNA"/>
</dbReference>
<dbReference type="InterPro" id="IPR013538">
    <property type="entry name" value="ASHA1/2-like_C"/>
</dbReference>
<dbReference type="Pfam" id="PF08327">
    <property type="entry name" value="AHSA1"/>
    <property type="match status" value="2"/>
</dbReference>
<dbReference type="CDD" id="cd07814">
    <property type="entry name" value="SRPBCC_CalC_Aha1-like"/>
    <property type="match status" value="1"/>
</dbReference>
<reference evidence="3 4" key="1">
    <citation type="submission" date="2015-02" db="EMBL/GenBank/DDBJ databases">
        <title>Draft genome sequences of ten Microbacterium spp. with emphasis on heavy metal contaminated environments.</title>
        <authorList>
            <person name="Corretto E."/>
        </authorList>
    </citation>
    <scope>NUCLEOTIDE SEQUENCE [LARGE SCALE GENOMIC DNA]</scope>
    <source>
        <strain evidence="3 4">DSM 12510</strain>
    </source>
</reference>
<evidence type="ECO:0000313" key="4">
    <source>
        <dbReference type="Proteomes" id="UP000033956"/>
    </source>
</evidence>
<dbReference type="STRING" id="92835.RS81_02813"/>
<protein>
    <recommendedName>
        <fullName evidence="2">Activator of Hsp90 ATPase homologue 1/2-like C-terminal domain-containing protein</fullName>
    </recommendedName>
</protein>
<dbReference type="OrthoDB" id="3365660at2"/>
<organism evidence="3 4">
    <name type="scientific">Microbacterium terrae</name>
    <dbReference type="NCBI Taxonomy" id="69369"/>
    <lineage>
        <taxon>Bacteria</taxon>
        <taxon>Bacillati</taxon>
        <taxon>Actinomycetota</taxon>
        <taxon>Actinomycetes</taxon>
        <taxon>Micrococcales</taxon>
        <taxon>Microbacteriaceae</taxon>
        <taxon>Microbacterium</taxon>
    </lineage>
</organism>
<proteinExistence type="inferred from homology"/>
<feature type="domain" description="Activator of Hsp90 ATPase homologue 1/2-like C-terminal" evidence="2">
    <location>
        <begin position="23"/>
        <end position="159"/>
    </location>
</feature>
<comment type="caution">
    <text evidence="3">The sequence shown here is derived from an EMBL/GenBank/DDBJ whole genome shotgun (WGS) entry which is preliminary data.</text>
</comment>
<dbReference type="Proteomes" id="UP000033956">
    <property type="component" value="Unassembled WGS sequence"/>
</dbReference>
<dbReference type="SUPFAM" id="SSF55961">
    <property type="entry name" value="Bet v1-like"/>
    <property type="match status" value="2"/>
</dbReference>
<evidence type="ECO:0000256" key="1">
    <source>
        <dbReference type="ARBA" id="ARBA00006817"/>
    </source>
</evidence>
<dbReference type="PATRIC" id="fig|92835.4.peg.2849"/>
<dbReference type="RefSeq" id="WP_045276694.1">
    <property type="nucleotide sequence ID" value="NZ_BAAAUP010000003.1"/>
</dbReference>
<sequence>MPVTDITTDTDELTMTLTADFAAPVERLWRAFTEPAQLERFWGPPGWPATFTEFEFTPGGKASYHMTSPTGEVSRGSWEFLRIDAPNSFEVLDVFVGDDGKPMDGMPESRMVFTFEATATGSRLSNVSYLATAESLQEIIAMGAIEGSRQAMDQLDAVLQDLREYALGAGTRTEILDDTHVRITRLIDGPQDLVWRAHNEPELLQKWLLGPDGWAMTECEVDPQVGGRYKYWWEPRGDTAGQGFGFDGENLVFEAPRRAVTTEHMIGTDYPSTTNDLSLYEEDGATLLTIIITYPDMQTRDMVLATGMTDGMETSYARLERDLIKS</sequence>